<organism evidence="2 3">
    <name type="scientific">Cohaesibacter gelatinilyticus</name>
    <dbReference type="NCBI Taxonomy" id="372072"/>
    <lineage>
        <taxon>Bacteria</taxon>
        <taxon>Pseudomonadati</taxon>
        <taxon>Pseudomonadota</taxon>
        <taxon>Alphaproteobacteria</taxon>
        <taxon>Hyphomicrobiales</taxon>
        <taxon>Cohaesibacteraceae</taxon>
    </lineage>
</organism>
<accession>A0A285PD25</accession>
<dbReference type="InterPro" id="IPR006141">
    <property type="entry name" value="Intein_N"/>
</dbReference>
<evidence type="ECO:0000313" key="3">
    <source>
        <dbReference type="Proteomes" id="UP000219439"/>
    </source>
</evidence>
<dbReference type="CDD" id="cd00081">
    <property type="entry name" value="Hint"/>
    <property type="match status" value="1"/>
</dbReference>
<dbReference type="SMART" id="SM00306">
    <property type="entry name" value="HintN"/>
    <property type="match status" value="1"/>
</dbReference>
<proteinExistence type="predicted"/>
<keyword evidence="3" id="KW-1185">Reference proteome</keyword>
<gene>
    <name evidence="2" type="ORF">SAMN06265368_2431</name>
</gene>
<protein>
    <submittedName>
        <fullName evidence="2">Intein N-terminal splicing region</fullName>
    </submittedName>
</protein>
<evidence type="ECO:0000259" key="1">
    <source>
        <dbReference type="SMART" id="SM00306"/>
    </source>
</evidence>
<evidence type="ECO:0000313" key="2">
    <source>
        <dbReference type="EMBL" id="SNZ19348.1"/>
    </source>
</evidence>
<dbReference type="Pfam" id="PF07591">
    <property type="entry name" value="PT-HINT"/>
    <property type="match status" value="1"/>
</dbReference>
<dbReference type="Gene3D" id="2.170.16.10">
    <property type="entry name" value="Hedgehog/Intein (Hint) domain"/>
    <property type="match status" value="1"/>
</dbReference>
<name>A0A285PD25_9HYPH</name>
<dbReference type="InterPro" id="IPR036844">
    <property type="entry name" value="Hint_dom_sf"/>
</dbReference>
<dbReference type="SUPFAM" id="SSF51294">
    <property type="entry name" value="Hedgehog/intein (Hint) domain"/>
    <property type="match status" value="1"/>
</dbReference>
<dbReference type="InterPro" id="IPR003587">
    <property type="entry name" value="Hint_dom_N"/>
</dbReference>
<feature type="domain" description="Hint" evidence="1">
    <location>
        <begin position="53"/>
        <end position="148"/>
    </location>
</feature>
<dbReference type="RefSeq" id="WP_097153704.1">
    <property type="nucleotide sequence ID" value="NZ_OBEL01000002.1"/>
</dbReference>
<dbReference type="AlphaFoldDB" id="A0A285PD25"/>
<dbReference type="EMBL" id="OBEL01000002">
    <property type="protein sequence ID" value="SNZ19348.1"/>
    <property type="molecule type" value="Genomic_DNA"/>
</dbReference>
<dbReference type="Proteomes" id="UP000219439">
    <property type="component" value="Unassembled WGS sequence"/>
</dbReference>
<sequence length="227" mass="25034">MGCPNCGAPGGGVSGCGSCGLGRDPNVGGAFNAGQTNLQIERDRQRNSGGGGGGCFTLDTPILTPTGWQALGKIEPDHEILSYDPGSERVISRPVTAVRHYGLRRLWLLQTRNHAKPIKSTWSHPFMTSRGWKWTCALRLGDEFHEYSENGDIQLNVIESITPSDHYEAVCNLITFKQHNYFVQGALVHNFGYMRGLRSILSDLAYRFRDVSKHDIEADQMANRIAG</sequence>
<dbReference type="PROSITE" id="PS50817">
    <property type="entry name" value="INTEIN_N_TER"/>
    <property type="match status" value="1"/>
</dbReference>
<dbReference type="OrthoDB" id="7685535at2"/>
<dbReference type="GO" id="GO:0016539">
    <property type="term" value="P:intein-mediated protein splicing"/>
    <property type="evidence" value="ECO:0007669"/>
    <property type="project" value="InterPro"/>
</dbReference>
<reference evidence="2 3" key="1">
    <citation type="submission" date="2017-09" db="EMBL/GenBank/DDBJ databases">
        <authorList>
            <person name="Ehlers B."/>
            <person name="Leendertz F.H."/>
        </authorList>
    </citation>
    <scope>NUCLEOTIDE SEQUENCE [LARGE SCALE GENOMIC DNA]</scope>
    <source>
        <strain evidence="2 3">DSM 18289</strain>
    </source>
</reference>